<organism evidence="2">
    <name type="scientific">Rhizobium sp. ZPR3</name>
    <dbReference type="NCBI Taxonomy" id="3158967"/>
    <lineage>
        <taxon>Bacteria</taxon>
        <taxon>Pseudomonadati</taxon>
        <taxon>Pseudomonadota</taxon>
        <taxon>Alphaproteobacteria</taxon>
        <taxon>Hyphomicrobiales</taxon>
        <taxon>Rhizobiaceae</taxon>
        <taxon>Rhizobium/Agrobacterium group</taxon>
        <taxon>Rhizobium</taxon>
    </lineage>
</organism>
<sequence>MSVSRGGFSVKPYEPGDAQATIDLFLGAIREAASKDYSPAQIAAWAKVDDPEIWAQYRASRPTWLAMDGSTPIGFTDLKSDGCLDMMFVSPDYQGKGVASLLLATVENAAREQGFRRIFTEASLTARPFFERKGFVILAAQQVEKRGQTLANFLMEKTLLQDAEAP</sequence>
<accession>A0AAU7RUD0</accession>
<dbReference type="InterPro" id="IPR000182">
    <property type="entry name" value="GNAT_dom"/>
</dbReference>
<dbReference type="PANTHER" id="PTHR43451">
    <property type="entry name" value="ACETYLTRANSFERASE (GNAT) FAMILY PROTEIN"/>
    <property type="match status" value="1"/>
</dbReference>
<dbReference type="InterPro" id="IPR016181">
    <property type="entry name" value="Acyl_CoA_acyltransferase"/>
</dbReference>
<evidence type="ECO:0000259" key="1">
    <source>
        <dbReference type="PROSITE" id="PS51186"/>
    </source>
</evidence>
<dbReference type="PANTHER" id="PTHR43451:SF1">
    <property type="entry name" value="ACETYLTRANSFERASE"/>
    <property type="match status" value="1"/>
</dbReference>
<gene>
    <name evidence="2" type="ORF">ABM479_04385</name>
</gene>
<dbReference type="PROSITE" id="PS51186">
    <property type="entry name" value="GNAT"/>
    <property type="match status" value="1"/>
</dbReference>
<dbReference type="EC" id="2.3.1.-" evidence="2"/>
<dbReference type="Gene3D" id="3.40.630.30">
    <property type="match status" value="1"/>
</dbReference>
<dbReference type="AlphaFoldDB" id="A0AAU7RUD0"/>
<dbReference type="SUPFAM" id="SSF55729">
    <property type="entry name" value="Acyl-CoA N-acyltransferases (Nat)"/>
    <property type="match status" value="1"/>
</dbReference>
<protein>
    <submittedName>
        <fullName evidence="2">GNAT family N-acetyltransferase</fullName>
        <ecNumber evidence="2">2.3.1.-</ecNumber>
    </submittedName>
</protein>
<dbReference type="GO" id="GO:0016747">
    <property type="term" value="F:acyltransferase activity, transferring groups other than amino-acyl groups"/>
    <property type="evidence" value="ECO:0007669"/>
    <property type="project" value="InterPro"/>
</dbReference>
<dbReference type="CDD" id="cd04301">
    <property type="entry name" value="NAT_SF"/>
    <property type="match status" value="1"/>
</dbReference>
<feature type="domain" description="N-acetyltransferase" evidence="1">
    <location>
        <begin position="8"/>
        <end position="160"/>
    </location>
</feature>
<evidence type="ECO:0000313" key="2">
    <source>
        <dbReference type="EMBL" id="XBT93716.1"/>
    </source>
</evidence>
<reference evidence="2" key="1">
    <citation type="submission" date="2024-06" db="EMBL/GenBank/DDBJ databases">
        <authorList>
            <person name="Li T."/>
            <person name="Gao R."/>
        </authorList>
    </citation>
    <scope>NUCLEOTIDE SEQUENCE</scope>
    <source>
        <strain evidence="2">ZPR3</strain>
    </source>
</reference>
<proteinExistence type="predicted"/>
<dbReference type="EMBL" id="CP157960">
    <property type="protein sequence ID" value="XBT93716.1"/>
    <property type="molecule type" value="Genomic_DNA"/>
</dbReference>
<dbReference type="Pfam" id="PF13673">
    <property type="entry name" value="Acetyltransf_10"/>
    <property type="match status" value="1"/>
</dbReference>
<name>A0AAU7RUD0_9HYPH</name>
<dbReference type="InterPro" id="IPR052564">
    <property type="entry name" value="N-acetyltrans/Recomb-assoc"/>
</dbReference>
<keyword evidence="2" id="KW-0012">Acyltransferase</keyword>
<dbReference type="RefSeq" id="WP_349957881.1">
    <property type="nucleotide sequence ID" value="NZ_CP157960.1"/>
</dbReference>
<keyword evidence="2" id="KW-0808">Transferase</keyword>